<gene>
    <name evidence="2" type="ORF">NCTC8580_02851</name>
</gene>
<dbReference type="RefSeq" id="WP_106442013.1">
    <property type="nucleotide sequence ID" value="NZ_NCLF01000183.1"/>
</dbReference>
<organism evidence="2 3">
    <name type="scientific">Yersinia pseudotuberculosis</name>
    <dbReference type="NCBI Taxonomy" id="633"/>
    <lineage>
        <taxon>Bacteria</taxon>
        <taxon>Pseudomonadati</taxon>
        <taxon>Pseudomonadota</taxon>
        <taxon>Gammaproteobacteria</taxon>
        <taxon>Enterobacterales</taxon>
        <taxon>Yersiniaceae</taxon>
        <taxon>Yersinia</taxon>
    </lineage>
</organism>
<name>A0A380QA02_YERPU</name>
<evidence type="ECO:0000313" key="2">
    <source>
        <dbReference type="EMBL" id="SUP83978.1"/>
    </source>
</evidence>
<proteinExistence type="predicted"/>
<reference evidence="2 3" key="1">
    <citation type="submission" date="2018-06" db="EMBL/GenBank/DDBJ databases">
        <authorList>
            <consortium name="Pathogen Informatics"/>
            <person name="Doyle S."/>
        </authorList>
    </citation>
    <scope>NUCLEOTIDE SEQUENCE [LARGE SCALE GENOMIC DNA]</scope>
    <source>
        <strain evidence="2 3">NCTC8580</strain>
    </source>
</reference>
<dbReference type="AlphaFoldDB" id="A0A380QA02"/>
<protein>
    <submittedName>
        <fullName evidence="2">Uncharacterized protein</fullName>
    </submittedName>
</protein>
<dbReference type="Proteomes" id="UP000255087">
    <property type="component" value="Unassembled WGS sequence"/>
</dbReference>
<evidence type="ECO:0000313" key="3">
    <source>
        <dbReference type="Proteomes" id="UP000255087"/>
    </source>
</evidence>
<sequence>MPAGNAVCDCDLPNSCVCKVDITSNIKKAPTYTYNQKGALPNIFGHDIYGHGADIQINVISKGCIGKHSDCPKGVIYDQTGRVYKTVIGKGTYPLKFMDNEVTDEFSTKYNIVLIIAQALEASVKRLPVTPYRFRVNECQGKPLMYASPSSAVQVGTYVVSDSEIKIYPNYKLTLKVSIGLESRVKKLTSDERREIMSESNQQSGRGDDHTGWTRRTGSQSIKSGITIEGSASVVCGDQTIKSQSDKIKKDFERYKNKFTLLDSAERALSTVGKLFSTTKKGGDYPIFRSEFAYPALAIEGGHELAFSEKTTQPYLRGYVSVGLSPLIGVKFTIDLIQAFAAYYGAASFTETLREAGAANEKNVKSGRNGAYFGALFDLIISGLINVKFSIKSDEQAQLSYQADERIEGKLSIAALLTIRAGAKIGFINGYFQAGGQLSAEGCFGLLTEKESLYLIFYHNGVQAEFWVEYGLGVIKEDRQDKPSIRRNDNGVVISRSSTQITTSAPFQGKNKRIWMIHDKLPKNKSIYRIKLNG</sequence>
<dbReference type="EMBL" id="UHJC01000001">
    <property type="protein sequence ID" value="SUP83978.1"/>
    <property type="molecule type" value="Genomic_DNA"/>
</dbReference>
<evidence type="ECO:0000256" key="1">
    <source>
        <dbReference type="SAM" id="MobiDB-lite"/>
    </source>
</evidence>
<feature type="region of interest" description="Disordered" evidence="1">
    <location>
        <begin position="190"/>
        <end position="219"/>
    </location>
</feature>
<accession>A0A380QA02</accession>